<sequence>MSKRVFLGVPVEPNLASEIEKWMRKKFRAPNVRFISANNMHLTLVAPWYEDDIDSVIAKLKGSYFKKFTIKLDNVSFGPDPKHPRLIWSSGEVPIIMLDLKQSLEVRLDKRPEKRQYLLHLTIARFNQQSFINFKVKDIDEKVGWKFEVDSFCLYESKLKPTGAEYSVLSTFSC</sequence>
<evidence type="ECO:0000256" key="1">
    <source>
        <dbReference type="ARBA" id="ARBA00022801"/>
    </source>
</evidence>
<comment type="catalytic activity">
    <reaction evidence="2">
        <text>a 3'-end 2',3'-cyclophospho-ribonucleotide-RNA + H2O = a 3'-end 2'-phospho-ribonucleotide-RNA + H(+)</text>
        <dbReference type="Rhea" id="RHEA:11828"/>
        <dbReference type="Rhea" id="RHEA-COMP:10464"/>
        <dbReference type="Rhea" id="RHEA-COMP:17353"/>
        <dbReference type="ChEBI" id="CHEBI:15377"/>
        <dbReference type="ChEBI" id="CHEBI:15378"/>
        <dbReference type="ChEBI" id="CHEBI:83064"/>
        <dbReference type="ChEBI" id="CHEBI:173113"/>
        <dbReference type="EC" id="3.1.4.58"/>
    </reaction>
</comment>
<organism evidence="3 4">
    <name type="scientific">Candidatus Woesebacteria bacterium GW2011_GWB1_38_8</name>
    <dbReference type="NCBI Taxonomy" id="1618570"/>
    <lineage>
        <taxon>Bacteria</taxon>
        <taxon>Candidatus Woeseibacteriota</taxon>
    </lineage>
</organism>
<dbReference type="EC" id="3.1.4.58" evidence="2"/>
<dbReference type="NCBIfam" id="TIGR02258">
    <property type="entry name" value="2_5_ligase"/>
    <property type="match status" value="1"/>
</dbReference>
<evidence type="ECO:0000313" key="3">
    <source>
        <dbReference type="EMBL" id="KKQ85251.1"/>
    </source>
</evidence>
<dbReference type="AlphaFoldDB" id="A0A0G0P7H7"/>
<dbReference type="InterPro" id="IPR009097">
    <property type="entry name" value="Cyclic_Pdiesterase"/>
</dbReference>
<comment type="caution">
    <text evidence="3">The sequence shown here is derived from an EMBL/GenBank/DDBJ whole genome shotgun (WGS) entry which is preliminary data.</text>
</comment>
<dbReference type="Proteomes" id="UP000034081">
    <property type="component" value="Unassembled WGS sequence"/>
</dbReference>
<evidence type="ECO:0000256" key="2">
    <source>
        <dbReference type="HAMAP-Rule" id="MF_01940"/>
    </source>
</evidence>
<comment type="similarity">
    <text evidence="2">Belongs to the 2H phosphoesterase superfamily. ThpR family.</text>
</comment>
<dbReference type="PANTHER" id="PTHR35561">
    <property type="entry name" value="RNA 2',3'-CYCLIC PHOSPHODIESTERASE"/>
    <property type="match status" value="1"/>
</dbReference>
<proteinExistence type="inferred from homology"/>
<dbReference type="GO" id="GO:0004113">
    <property type="term" value="F:2',3'-cyclic-nucleotide 3'-phosphodiesterase activity"/>
    <property type="evidence" value="ECO:0007669"/>
    <property type="project" value="InterPro"/>
</dbReference>
<reference evidence="3 4" key="1">
    <citation type="journal article" date="2015" name="Nature">
        <title>rRNA introns, odd ribosomes, and small enigmatic genomes across a large radiation of phyla.</title>
        <authorList>
            <person name="Brown C.T."/>
            <person name="Hug L.A."/>
            <person name="Thomas B.C."/>
            <person name="Sharon I."/>
            <person name="Castelle C.J."/>
            <person name="Singh A."/>
            <person name="Wilkins M.J."/>
            <person name="Williams K.H."/>
            <person name="Banfield J.F."/>
        </authorList>
    </citation>
    <scope>NUCLEOTIDE SEQUENCE [LARGE SCALE GENOMIC DNA]</scope>
</reference>
<evidence type="ECO:0000313" key="4">
    <source>
        <dbReference type="Proteomes" id="UP000034081"/>
    </source>
</evidence>
<feature type="active site" description="Proton donor" evidence="2">
    <location>
        <position position="41"/>
    </location>
</feature>
<comment type="function">
    <text evidence="2">Hydrolyzes RNA 2',3'-cyclic phosphodiester to an RNA 2'-phosphomonoester.</text>
</comment>
<accession>A0A0G0P7H7</accession>
<dbReference type="HAMAP" id="MF_01940">
    <property type="entry name" value="RNA_CPDase"/>
    <property type="match status" value="1"/>
</dbReference>
<keyword evidence="1 2" id="KW-0378">Hydrolase</keyword>
<dbReference type="GO" id="GO:0008664">
    <property type="term" value="F:RNA 2',3'-cyclic 3'-phosphodiesterase activity"/>
    <property type="evidence" value="ECO:0007669"/>
    <property type="project" value="UniProtKB-EC"/>
</dbReference>
<feature type="short sequence motif" description="HXTX 2" evidence="2">
    <location>
        <begin position="120"/>
        <end position="123"/>
    </location>
</feature>
<dbReference type="Gene3D" id="3.90.1140.10">
    <property type="entry name" value="Cyclic phosphodiesterase"/>
    <property type="match status" value="1"/>
</dbReference>
<dbReference type="STRING" id="1618570.UT08_C0008G0007"/>
<dbReference type="Pfam" id="PF13563">
    <property type="entry name" value="2_5_RNA_ligase2"/>
    <property type="match status" value="1"/>
</dbReference>
<feature type="active site" description="Proton acceptor" evidence="2">
    <location>
        <position position="120"/>
    </location>
</feature>
<dbReference type="SUPFAM" id="SSF55144">
    <property type="entry name" value="LigT-like"/>
    <property type="match status" value="1"/>
</dbReference>
<dbReference type="PANTHER" id="PTHR35561:SF1">
    <property type="entry name" value="RNA 2',3'-CYCLIC PHOSPHODIESTERASE"/>
    <property type="match status" value="1"/>
</dbReference>
<protein>
    <recommendedName>
        <fullName evidence="2">RNA 2',3'-cyclic phosphodiesterase</fullName>
        <shortName evidence="2">RNA 2',3'-CPDase</shortName>
        <ecNumber evidence="2">3.1.4.58</ecNumber>
    </recommendedName>
</protein>
<feature type="short sequence motif" description="HXTX 1" evidence="2">
    <location>
        <begin position="41"/>
        <end position="44"/>
    </location>
</feature>
<gene>
    <name evidence="3" type="ORF">UT08_C0008G0007</name>
</gene>
<name>A0A0G0P7H7_9BACT</name>
<dbReference type="InterPro" id="IPR004175">
    <property type="entry name" value="RNA_CPDase"/>
</dbReference>
<dbReference type="EMBL" id="LBVL01000008">
    <property type="protein sequence ID" value="KKQ85251.1"/>
    <property type="molecule type" value="Genomic_DNA"/>
</dbReference>